<accession>A0AAT9G6C2</accession>
<dbReference type="CDD" id="cd03349">
    <property type="entry name" value="LbH_XAT"/>
    <property type="match status" value="1"/>
</dbReference>
<evidence type="ECO:0000256" key="1">
    <source>
        <dbReference type="ARBA" id="ARBA00007274"/>
    </source>
</evidence>
<dbReference type="PANTHER" id="PTHR43300">
    <property type="entry name" value="ACETYLTRANSFERASE"/>
    <property type="match status" value="1"/>
</dbReference>
<sequence length="205" mass="23588">MVHFNKHYPHLYAKQVKETIFLKHFIHNPNIMVGDYSYYHDSHYPEQFERNNVIGCHQCKLIIGKFCAIAKGTTFIMDDVNHLMDAFSTYPFFIFEGWNNYTPTCNKARSTIVGNDVWFGTNAVIMPGVTIGDGAIIGAYAVVTKDVPPYSIAVGNPSRIIRKRFSEDIVDKLAQIKWWDWDYDKITRNIEVIVGADIDQLKECK</sequence>
<dbReference type="InterPro" id="IPR001451">
    <property type="entry name" value="Hexapep"/>
</dbReference>
<dbReference type="InterPro" id="IPR011004">
    <property type="entry name" value="Trimer_LpxA-like_sf"/>
</dbReference>
<dbReference type="SUPFAM" id="SSF51161">
    <property type="entry name" value="Trimeric LpxA-like enzymes"/>
    <property type="match status" value="1"/>
</dbReference>
<gene>
    <name evidence="2" type="ORF">DMENIID0002_00240</name>
</gene>
<dbReference type="Pfam" id="PF00132">
    <property type="entry name" value="Hexapep"/>
    <property type="match status" value="1"/>
</dbReference>
<dbReference type="EMBL" id="AP029170">
    <property type="protein sequence ID" value="BFD45378.1"/>
    <property type="molecule type" value="Genomic_DNA"/>
</dbReference>
<dbReference type="AlphaFoldDB" id="A0AAT9G6C2"/>
<reference evidence="2" key="1">
    <citation type="submission" date="2024-01" db="EMBL/GenBank/DDBJ databases">
        <title>Sequencing the genomes of a sandfly, Sergentomyia squamirostris, and its two endosymbionts.</title>
        <authorList>
            <person name="Itokawa K."/>
            <person name="Sanjoba C."/>
        </authorList>
    </citation>
    <scope>NUCLEOTIDE SEQUENCE</scope>
    <source>
        <strain evidence="2">RiSSQ</strain>
    </source>
</reference>
<dbReference type="InterPro" id="IPR050179">
    <property type="entry name" value="Trans_hexapeptide_repeat"/>
</dbReference>
<dbReference type="PANTHER" id="PTHR43300:SF11">
    <property type="entry name" value="ACETYLTRANSFERASE RV3034C-RELATED"/>
    <property type="match status" value="1"/>
</dbReference>
<organism evidence="2">
    <name type="scientific">Candidatus Tisiphia endosymbiont of Sergentomyia squamirostris</name>
    <dbReference type="NCBI Taxonomy" id="3113639"/>
    <lineage>
        <taxon>Bacteria</taxon>
        <taxon>Pseudomonadati</taxon>
        <taxon>Pseudomonadota</taxon>
        <taxon>Alphaproteobacteria</taxon>
        <taxon>Rickettsiales</taxon>
        <taxon>Rickettsiaceae</taxon>
        <taxon>Rickettsieae</taxon>
        <taxon>Candidatus Tisiphia</taxon>
    </lineage>
</organism>
<proteinExistence type="inferred from homology"/>
<evidence type="ECO:0000313" key="2">
    <source>
        <dbReference type="EMBL" id="BFD45378.1"/>
    </source>
</evidence>
<protein>
    <submittedName>
        <fullName evidence="2">Vat family streptogramin A O-acetyltransferase</fullName>
    </submittedName>
</protein>
<name>A0AAT9G6C2_9RICK</name>
<comment type="similarity">
    <text evidence="1">Belongs to the transferase hexapeptide repeat family.</text>
</comment>
<dbReference type="Gene3D" id="2.160.10.10">
    <property type="entry name" value="Hexapeptide repeat proteins"/>
    <property type="match status" value="1"/>
</dbReference>